<dbReference type="SMART" id="SM00382">
    <property type="entry name" value="AAA"/>
    <property type="match status" value="1"/>
</dbReference>
<dbReference type="PROSITE" id="PS50893">
    <property type="entry name" value="ABC_TRANSPORTER_2"/>
    <property type="match status" value="1"/>
</dbReference>
<dbReference type="PROSITE" id="PS00211">
    <property type="entry name" value="ABC_TRANSPORTER_1"/>
    <property type="match status" value="1"/>
</dbReference>
<keyword evidence="1" id="KW-0813">Transport</keyword>
<dbReference type="PANTHER" id="PTHR42794:SF2">
    <property type="entry name" value="ABC TRANSPORTER ATP-BINDING PROTEIN"/>
    <property type="match status" value="1"/>
</dbReference>
<gene>
    <name evidence="5" type="primary">yusV_1</name>
    <name evidence="5" type="ORF">MOMUL_06980</name>
</gene>
<dbReference type="EMBL" id="LTBC01000002">
    <property type="protein sequence ID" value="KYH32920.1"/>
    <property type="molecule type" value="Genomic_DNA"/>
</dbReference>
<keyword evidence="3 5" id="KW-0067">ATP-binding</keyword>
<evidence type="ECO:0000256" key="3">
    <source>
        <dbReference type="ARBA" id="ARBA00022840"/>
    </source>
</evidence>
<feature type="domain" description="ABC transporter" evidence="4">
    <location>
        <begin position="3"/>
        <end position="237"/>
    </location>
</feature>
<organism evidence="5 6">
    <name type="scientific">Moorella mulderi DSM 14980</name>
    <dbReference type="NCBI Taxonomy" id="1122241"/>
    <lineage>
        <taxon>Bacteria</taxon>
        <taxon>Bacillati</taxon>
        <taxon>Bacillota</taxon>
        <taxon>Clostridia</taxon>
        <taxon>Neomoorellales</taxon>
        <taxon>Neomoorellaceae</taxon>
        <taxon>Neomoorella</taxon>
    </lineage>
</organism>
<comment type="caution">
    <text evidence="5">The sequence shown here is derived from an EMBL/GenBank/DDBJ whole genome shotgun (WGS) entry which is preliminary data.</text>
</comment>
<accession>A0A151AZC5</accession>
<dbReference type="InterPro" id="IPR003593">
    <property type="entry name" value="AAA+_ATPase"/>
</dbReference>
<dbReference type="PANTHER" id="PTHR42794">
    <property type="entry name" value="HEMIN IMPORT ATP-BINDING PROTEIN HMUV"/>
    <property type="match status" value="1"/>
</dbReference>
<evidence type="ECO:0000259" key="4">
    <source>
        <dbReference type="PROSITE" id="PS50893"/>
    </source>
</evidence>
<proteinExistence type="predicted"/>
<dbReference type="RefSeq" id="WP_062281579.1">
    <property type="nucleotide sequence ID" value="NZ_LTBC01000002.1"/>
</dbReference>
<dbReference type="Pfam" id="PF00005">
    <property type="entry name" value="ABC_tran"/>
    <property type="match status" value="1"/>
</dbReference>
<dbReference type="OrthoDB" id="9799337at2"/>
<dbReference type="InterPro" id="IPR003439">
    <property type="entry name" value="ABC_transporter-like_ATP-bd"/>
</dbReference>
<dbReference type="Gene3D" id="3.40.50.300">
    <property type="entry name" value="P-loop containing nucleotide triphosphate hydrolases"/>
    <property type="match status" value="1"/>
</dbReference>
<dbReference type="InterPro" id="IPR017871">
    <property type="entry name" value="ABC_transporter-like_CS"/>
</dbReference>
<dbReference type="GO" id="GO:0016887">
    <property type="term" value="F:ATP hydrolysis activity"/>
    <property type="evidence" value="ECO:0007669"/>
    <property type="project" value="InterPro"/>
</dbReference>
<keyword evidence="6" id="KW-1185">Reference proteome</keyword>
<dbReference type="CDD" id="cd03214">
    <property type="entry name" value="ABC_Iron-Siderophores_B12_Hemin"/>
    <property type="match status" value="1"/>
</dbReference>
<evidence type="ECO:0000256" key="2">
    <source>
        <dbReference type="ARBA" id="ARBA00022741"/>
    </source>
</evidence>
<evidence type="ECO:0000256" key="1">
    <source>
        <dbReference type="ARBA" id="ARBA00022448"/>
    </source>
</evidence>
<dbReference type="InterPro" id="IPR027417">
    <property type="entry name" value="P-loop_NTPase"/>
</dbReference>
<evidence type="ECO:0000313" key="6">
    <source>
        <dbReference type="Proteomes" id="UP000075670"/>
    </source>
</evidence>
<protein>
    <submittedName>
        <fullName evidence="5">Putative siderophore transport system ATP-binding protein YusV</fullName>
    </submittedName>
</protein>
<dbReference type="Proteomes" id="UP000075670">
    <property type="component" value="Unassembled WGS sequence"/>
</dbReference>
<dbReference type="AlphaFoldDB" id="A0A151AZC5"/>
<name>A0A151AZC5_9FIRM</name>
<dbReference type="SUPFAM" id="SSF52540">
    <property type="entry name" value="P-loop containing nucleoside triphosphate hydrolases"/>
    <property type="match status" value="1"/>
</dbReference>
<dbReference type="GO" id="GO:0005524">
    <property type="term" value="F:ATP binding"/>
    <property type="evidence" value="ECO:0007669"/>
    <property type="project" value="UniProtKB-KW"/>
</dbReference>
<reference evidence="5 6" key="1">
    <citation type="submission" date="2016-02" db="EMBL/GenBank/DDBJ databases">
        <title>Genome sequence of Moorella mulderi DSM 14980.</title>
        <authorList>
            <person name="Poehlein A."/>
            <person name="Daniel R."/>
        </authorList>
    </citation>
    <scope>NUCLEOTIDE SEQUENCE [LARGE SCALE GENOMIC DNA]</scope>
    <source>
        <strain evidence="5 6">DSM 14980</strain>
    </source>
</reference>
<sequence length="261" mass="28925">MKLAVDGLSFNYDSQPVLNEVTLTIDPGEIVTIIGPNGSGKSTFLRCLARILLPAQGVIYLDGRNITNLSGRALAMILGYVPQEGTKVFPLTVYEAVLLGRRPYITWVVGQRDRQVVEEILRFLQLEPLAGKTLANLSGGEKQRVMIARALAQEPRVILLDEPTSNLDIRHQLEVLGILEFLAWKKKMTVLMVLHDLNLAARFSQKLVLLHQGRIFASGSPQEVLTPENIRAVYDVEARVREDDLGVQVLPICPANGRAKL</sequence>
<dbReference type="PATRIC" id="fig|1122241.3.peg.735"/>
<evidence type="ECO:0000313" key="5">
    <source>
        <dbReference type="EMBL" id="KYH32920.1"/>
    </source>
</evidence>
<keyword evidence="2" id="KW-0547">Nucleotide-binding</keyword>
<dbReference type="FunFam" id="3.40.50.300:FF:000134">
    <property type="entry name" value="Iron-enterobactin ABC transporter ATP-binding protein"/>
    <property type="match status" value="1"/>
</dbReference>